<name>A0ABN6GCC7_9GAMM</name>
<gene>
    <name evidence="1" type="ORF">Atep_22630</name>
</gene>
<sequence>MVNARGQPGEFFLTPGSLNDTKALKLYAFDLPEGATITGDKAYDDYRYEDLSAEAHRRLVPLRRRNSKRAHPPALTYLMSQALHAIETSGSLLERLLPKHIHSVTAAGFELKTAFFIPACSLNFLFRVSEGGNLGSVVSYGGLHLSDIKYII</sequence>
<evidence type="ECO:0008006" key="3">
    <source>
        <dbReference type="Google" id="ProtNLM"/>
    </source>
</evidence>
<dbReference type="EMBL" id="AP024563">
    <property type="protein sequence ID" value="BCU07586.1"/>
    <property type="molecule type" value="Genomic_DNA"/>
</dbReference>
<keyword evidence="2" id="KW-1185">Reference proteome</keyword>
<evidence type="ECO:0000313" key="1">
    <source>
        <dbReference type="EMBL" id="BCU07586.1"/>
    </source>
</evidence>
<reference evidence="1 2" key="1">
    <citation type="submission" date="2021-04" db="EMBL/GenBank/DDBJ databases">
        <title>Complete genome sequencing of Allochromatium tepidum strain NZ.</title>
        <authorList>
            <person name="Tsukatani Y."/>
            <person name="Mori H."/>
        </authorList>
    </citation>
    <scope>NUCLEOTIDE SEQUENCE [LARGE SCALE GENOMIC DNA]</scope>
    <source>
        <strain evidence="1 2">NZ</strain>
    </source>
</reference>
<evidence type="ECO:0000313" key="2">
    <source>
        <dbReference type="Proteomes" id="UP000680679"/>
    </source>
</evidence>
<dbReference type="Proteomes" id="UP000680679">
    <property type="component" value="Chromosome"/>
</dbReference>
<accession>A0ABN6GCC7</accession>
<proteinExistence type="predicted"/>
<organism evidence="1 2">
    <name type="scientific">Allochromatium tepidum</name>
    <dbReference type="NCBI Taxonomy" id="553982"/>
    <lineage>
        <taxon>Bacteria</taxon>
        <taxon>Pseudomonadati</taxon>
        <taxon>Pseudomonadota</taxon>
        <taxon>Gammaproteobacteria</taxon>
        <taxon>Chromatiales</taxon>
        <taxon>Chromatiaceae</taxon>
        <taxon>Allochromatium</taxon>
    </lineage>
</organism>
<protein>
    <recommendedName>
        <fullName evidence="3">Transposase IS4-like domain-containing protein</fullName>
    </recommendedName>
</protein>